<dbReference type="NCBIfam" id="TIGR00711">
    <property type="entry name" value="efflux_EmrB"/>
    <property type="match status" value="1"/>
</dbReference>
<keyword evidence="10" id="KW-1185">Reference proteome</keyword>
<dbReference type="CDD" id="cd17321">
    <property type="entry name" value="MFS_MMR_MDR_like"/>
    <property type="match status" value="1"/>
</dbReference>
<gene>
    <name evidence="9" type="ORF">IV50_GL000615</name>
</gene>
<evidence type="ECO:0000256" key="6">
    <source>
        <dbReference type="ARBA" id="ARBA00022989"/>
    </source>
</evidence>
<dbReference type="Gene3D" id="1.20.1720.10">
    <property type="entry name" value="Multidrug resistance protein D"/>
    <property type="match status" value="1"/>
</dbReference>
<dbReference type="AlphaFoldDB" id="A0A0R2H927"/>
<organism evidence="9 10">
    <name type="scientific">Weissella viridescens</name>
    <name type="common">Lactobacillus viridescens</name>
    <dbReference type="NCBI Taxonomy" id="1629"/>
    <lineage>
        <taxon>Bacteria</taxon>
        <taxon>Bacillati</taxon>
        <taxon>Bacillota</taxon>
        <taxon>Bacilli</taxon>
        <taxon>Lactobacillales</taxon>
        <taxon>Lactobacillaceae</taxon>
        <taxon>Weissella</taxon>
    </lineage>
</organism>
<comment type="subcellular location">
    <subcellularLocation>
        <location evidence="1">Cell membrane</location>
        <topology evidence="1">Multi-pass membrane protein</topology>
    </subcellularLocation>
</comment>
<evidence type="ECO:0000256" key="2">
    <source>
        <dbReference type="ARBA" id="ARBA00008537"/>
    </source>
</evidence>
<proteinExistence type="inferred from homology"/>
<dbReference type="OrthoDB" id="2321349at2"/>
<dbReference type="GO" id="GO:0022857">
    <property type="term" value="F:transmembrane transporter activity"/>
    <property type="evidence" value="ECO:0007669"/>
    <property type="project" value="InterPro"/>
</dbReference>
<evidence type="ECO:0000259" key="8">
    <source>
        <dbReference type="PROSITE" id="PS50850"/>
    </source>
</evidence>
<dbReference type="InterPro" id="IPR011701">
    <property type="entry name" value="MFS"/>
</dbReference>
<dbReference type="Pfam" id="PF07690">
    <property type="entry name" value="MFS_1"/>
    <property type="match status" value="1"/>
</dbReference>
<dbReference type="EMBL" id="JQBM01000002">
    <property type="protein sequence ID" value="KRN46346.1"/>
    <property type="molecule type" value="Genomic_DNA"/>
</dbReference>
<dbReference type="Gene3D" id="1.20.1250.20">
    <property type="entry name" value="MFS general substrate transporter like domains"/>
    <property type="match status" value="1"/>
</dbReference>
<comment type="similarity">
    <text evidence="2">Belongs to the major facilitator superfamily. EmrB family.</text>
</comment>
<dbReference type="PATRIC" id="fig|1629.5.peg.620"/>
<keyword evidence="3" id="KW-0813">Transport</keyword>
<dbReference type="PRINTS" id="PR01036">
    <property type="entry name" value="TCRTETB"/>
</dbReference>
<name>A0A0R2H927_WEIVI</name>
<sequence length="518" mass="55476">MTEVKSGSSKNKWIALIAMSLGVFMALLDVTVVNVALPTMAVDFNTTFSNLQWVLNAYTIVFASILLIVSKLGDMYGRKKIFMISMVIFVVASAINGLATSLPVLIAGRALQAIGGAGLNSLSMALVASNFEGKSRGTGMGILGSVIGLSTASGPLVGGYLVETFGWPSIFFVNVPIGIIAFALSWKYVKETPSYGKGQKIDFLGMLLSGAGLFTLVYGLIEKEQHFNWGWTDPRVMGWLLAGVVLLVVFVLVELKSKHPMMNLKLFKHVNLVGATFVAFALGAGVYAINAYLTTMMQNYMGYSAFSTGVHQLVMSIWALLLGPITGRLGNRYSKRWMIAGFLGLGVVAYLVLALMITPNITFNELVPGLVLLGISNAMVNPLVNNAGLEGIEPSETGMASGIMNVFRQFGVTVGIVMLGLTQSNKYEDYVNGHWSGLNLPVQMSDGLHDAFTNAGPFAGHTIAYNSRLASLPQIGQLRDMILHAYNHSMVAIFIAAAIVMAIGAVAAGLLMRDSKEN</sequence>
<dbReference type="PANTHER" id="PTHR42718">
    <property type="entry name" value="MAJOR FACILITATOR SUPERFAMILY MULTIDRUG TRANSPORTER MFSC"/>
    <property type="match status" value="1"/>
</dbReference>
<evidence type="ECO:0000256" key="3">
    <source>
        <dbReference type="ARBA" id="ARBA00022448"/>
    </source>
</evidence>
<evidence type="ECO:0000313" key="9">
    <source>
        <dbReference type="EMBL" id="KRN46346.1"/>
    </source>
</evidence>
<dbReference type="PANTHER" id="PTHR42718:SF9">
    <property type="entry name" value="MAJOR FACILITATOR SUPERFAMILY MULTIDRUG TRANSPORTER MFSC"/>
    <property type="match status" value="1"/>
</dbReference>
<dbReference type="InterPro" id="IPR020846">
    <property type="entry name" value="MFS_dom"/>
</dbReference>
<evidence type="ECO:0000256" key="4">
    <source>
        <dbReference type="ARBA" id="ARBA00022475"/>
    </source>
</evidence>
<dbReference type="GO" id="GO:0005886">
    <property type="term" value="C:plasma membrane"/>
    <property type="evidence" value="ECO:0007669"/>
    <property type="project" value="UniProtKB-SubCell"/>
</dbReference>
<evidence type="ECO:0000256" key="5">
    <source>
        <dbReference type="ARBA" id="ARBA00022692"/>
    </source>
</evidence>
<accession>A0A0R2H927</accession>
<dbReference type="PROSITE" id="PS50850">
    <property type="entry name" value="MFS"/>
    <property type="match status" value="1"/>
</dbReference>
<reference evidence="9 10" key="1">
    <citation type="journal article" date="2015" name="Genome Announc.">
        <title>Expanding the biotechnology potential of lactobacilli through comparative genomics of 213 strains and associated genera.</title>
        <authorList>
            <person name="Sun Z."/>
            <person name="Harris H.M."/>
            <person name="McCann A."/>
            <person name="Guo C."/>
            <person name="Argimon S."/>
            <person name="Zhang W."/>
            <person name="Yang X."/>
            <person name="Jeffery I.B."/>
            <person name="Cooney J.C."/>
            <person name="Kagawa T.F."/>
            <person name="Liu W."/>
            <person name="Song Y."/>
            <person name="Salvetti E."/>
            <person name="Wrobel A."/>
            <person name="Rasinkangas P."/>
            <person name="Parkhill J."/>
            <person name="Rea M.C."/>
            <person name="O'Sullivan O."/>
            <person name="Ritari J."/>
            <person name="Douillard F.P."/>
            <person name="Paul Ross R."/>
            <person name="Yang R."/>
            <person name="Briner A.E."/>
            <person name="Felis G.E."/>
            <person name="de Vos W.M."/>
            <person name="Barrangou R."/>
            <person name="Klaenhammer T.R."/>
            <person name="Caufield P.W."/>
            <person name="Cui Y."/>
            <person name="Zhang H."/>
            <person name="O'Toole P.W."/>
        </authorList>
    </citation>
    <scope>NUCLEOTIDE SEQUENCE [LARGE SCALE GENOMIC DNA]</scope>
    <source>
        <strain evidence="9 10">DSM 20410</strain>
    </source>
</reference>
<dbReference type="InterPro" id="IPR004638">
    <property type="entry name" value="EmrB-like"/>
</dbReference>
<evidence type="ECO:0000256" key="1">
    <source>
        <dbReference type="ARBA" id="ARBA00004651"/>
    </source>
</evidence>
<comment type="caution">
    <text evidence="9">The sequence shown here is derived from an EMBL/GenBank/DDBJ whole genome shotgun (WGS) entry which is preliminary data.</text>
</comment>
<dbReference type="RefSeq" id="WP_057744904.1">
    <property type="nucleotide sequence ID" value="NZ_BJLU01000020.1"/>
</dbReference>
<keyword evidence="7" id="KW-0472">Membrane</keyword>
<feature type="domain" description="Major facilitator superfamily (MFS) profile" evidence="8">
    <location>
        <begin position="15"/>
        <end position="516"/>
    </location>
</feature>
<keyword evidence="6" id="KW-1133">Transmembrane helix</keyword>
<keyword evidence="4" id="KW-1003">Cell membrane</keyword>
<dbReference type="SUPFAM" id="SSF103473">
    <property type="entry name" value="MFS general substrate transporter"/>
    <property type="match status" value="1"/>
</dbReference>
<dbReference type="Proteomes" id="UP000051992">
    <property type="component" value="Unassembled WGS sequence"/>
</dbReference>
<protein>
    <submittedName>
        <fullName evidence="9">Major facilitator superfamily permease</fullName>
    </submittedName>
</protein>
<dbReference type="InterPro" id="IPR036259">
    <property type="entry name" value="MFS_trans_sf"/>
</dbReference>
<evidence type="ECO:0000313" key="10">
    <source>
        <dbReference type="Proteomes" id="UP000051992"/>
    </source>
</evidence>
<keyword evidence="5" id="KW-0812">Transmembrane</keyword>
<evidence type="ECO:0000256" key="7">
    <source>
        <dbReference type="ARBA" id="ARBA00023136"/>
    </source>
</evidence>